<evidence type="ECO:0000313" key="7">
    <source>
        <dbReference type="EMBL" id="EMD40718.1"/>
    </source>
</evidence>
<feature type="compositionally biased region" description="Basic residues" evidence="5">
    <location>
        <begin position="370"/>
        <end position="383"/>
    </location>
</feature>
<dbReference type="PANTHER" id="PTHR12883">
    <property type="entry name" value="ADIPOCYTE-SPECIFIC PROTEIN 4-RELATED"/>
    <property type="match status" value="1"/>
</dbReference>
<evidence type="ECO:0008006" key="9">
    <source>
        <dbReference type="Google" id="ProtNLM"/>
    </source>
</evidence>
<evidence type="ECO:0000256" key="3">
    <source>
        <dbReference type="ARBA" id="ARBA00022989"/>
    </source>
</evidence>
<evidence type="ECO:0000256" key="4">
    <source>
        <dbReference type="ARBA" id="ARBA00023136"/>
    </source>
</evidence>
<dbReference type="AlphaFoldDB" id="M2QUH2"/>
<dbReference type="STRING" id="914234.M2QUH2"/>
<evidence type="ECO:0000256" key="5">
    <source>
        <dbReference type="SAM" id="MobiDB-lite"/>
    </source>
</evidence>
<dbReference type="Pfam" id="PF07946">
    <property type="entry name" value="CCDC47"/>
    <property type="match status" value="1"/>
</dbReference>
<dbReference type="GO" id="GO:0005783">
    <property type="term" value="C:endoplasmic reticulum"/>
    <property type="evidence" value="ECO:0007669"/>
    <property type="project" value="InterPro"/>
</dbReference>
<dbReference type="HOGENOM" id="CLU_042570_1_0_1"/>
<feature type="compositionally biased region" description="Basic and acidic residues" evidence="5">
    <location>
        <begin position="326"/>
        <end position="369"/>
    </location>
</feature>
<evidence type="ECO:0000256" key="6">
    <source>
        <dbReference type="SAM" id="Phobius"/>
    </source>
</evidence>
<dbReference type="GO" id="GO:0016020">
    <property type="term" value="C:membrane"/>
    <property type="evidence" value="ECO:0007669"/>
    <property type="project" value="UniProtKB-SubCell"/>
</dbReference>
<dbReference type="PANTHER" id="PTHR12883:SF0">
    <property type="entry name" value="PAT COMPLEX SUBUNIT CCDC47"/>
    <property type="match status" value="1"/>
</dbReference>
<feature type="region of interest" description="Disordered" evidence="5">
    <location>
        <begin position="326"/>
        <end position="383"/>
    </location>
</feature>
<dbReference type="Proteomes" id="UP000016930">
    <property type="component" value="Unassembled WGS sequence"/>
</dbReference>
<feature type="transmembrane region" description="Helical" evidence="6">
    <location>
        <begin position="36"/>
        <end position="56"/>
    </location>
</feature>
<sequence>MATRLLRALTPPPPNITAEYDGFEFRWKFITFRPALFQNEVFFLLAVAVYVAAYFLGKKANERKVKTWCVSYCDRFNAHKPLYEAQLSKPYHKGSLTQDGNTDYFNFSTGRRAITSLHTVWTLRPRHDPFQYTFQIARGFIDLDYRVCDELELDFAFRDTANVPECVWAIVAKDEMRTIRNERWDLTFTKTSEHPSLPPTLTVMSEFADITENMFKPYGSFSLTSVLSSPSVLPYFRSLSITDQPSRRPESPLPASERSKRLRLSLRLPPASDAEATRPLIEAIFQLIDIVAGETRALRGGLSGALRPETRAKLRKAREEVDKQIREEAAKERREEAGEKRTAAKKKAEEERMSRLSAAEQKKELEREKKRAMRKSQAKIKVR</sequence>
<evidence type="ECO:0000256" key="1">
    <source>
        <dbReference type="ARBA" id="ARBA00004167"/>
    </source>
</evidence>
<dbReference type="OrthoDB" id="10039147at2759"/>
<reference evidence="7 8" key="1">
    <citation type="journal article" date="2012" name="Proc. Natl. Acad. Sci. U.S.A.">
        <title>Comparative genomics of Ceriporiopsis subvermispora and Phanerochaete chrysosporium provide insight into selective ligninolysis.</title>
        <authorList>
            <person name="Fernandez-Fueyo E."/>
            <person name="Ruiz-Duenas F.J."/>
            <person name="Ferreira P."/>
            <person name="Floudas D."/>
            <person name="Hibbett D.S."/>
            <person name="Canessa P."/>
            <person name="Larrondo L.F."/>
            <person name="James T.Y."/>
            <person name="Seelenfreund D."/>
            <person name="Lobos S."/>
            <person name="Polanco R."/>
            <person name="Tello M."/>
            <person name="Honda Y."/>
            <person name="Watanabe T."/>
            <person name="Watanabe T."/>
            <person name="Ryu J.S."/>
            <person name="Kubicek C.P."/>
            <person name="Schmoll M."/>
            <person name="Gaskell J."/>
            <person name="Hammel K.E."/>
            <person name="St John F.J."/>
            <person name="Vanden Wymelenberg A."/>
            <person name="Sabat G."/>
            <person name="Splinter BonDurant S."/>
            <person name="Syed K."/>
            <person name="Yadav J.S."/>
            <person name="Doddapaneni H."/>
            <person name="Subramanian V."/>
            <person name="Lavin J.L."/>
            <person name="Oguiza J.A."/>
            <person name="Perez G."/>
            <person name="Pisabarro A.G."/>
            <person name="Ramirez L."/>
            <person name="Santoyo F."/>
            <person name="Master E."/>
            <person name="Coutinho P.M."/>
            <person name="Henrissat B."/>
            <person name="Lombard V."/>
            <person name="Magnuson J.K."/>
            <person name="Kuees U."/>
            <person name="Hori C."/>
            <person name="Igarashi K."/>
            <person name="Samejima M."/>
            <person name="Held B.W."/>
            <person name="Barry K.W."/>
            <person name="LaButti K.M."/>
            <person name="Lapidus A."/>
            <person name="Lindquist E.A."/>
            <person name="Lucas S.M."/>
            <person name="Riley R."/>
            <person name="Salamov A.A."/>
            <person name="Hoffmeister D."/>
            <person name="Schwenk D."/>
            <person name="Hadar Y."/>
            <person name="Yarden O."/>
            <person name="de Vries R.P."/>
            <person name="Wiebenga A."/>
            <person name="Stenlid J."/>
            <person name="Eastwood D."/>
            <person name="Grigoriev I.V."/>
            <person name="Berka R.M."/>
            <person name="Blanchette R.A."/>
            <person name="Kersten P."/>
            <person name="Martinez A.T."/>
            <person name="Vicuna R."/>
            <person name="Cullen D."/>
        </authorList>
    </citation>
    <scope>NUCLEOTIDE SEQUENCE [LARGE SCALE GENOMIC DNA]</scope>
    <source>
        <strain evidence="7 8">B</strain>
    </source>
</reference>
<keyword evidence="2 6" id="KW-0812">Transmembrane</keyword>
<dbReference type="GO" id="GO:0005509">
    <property type="term" value="F:calcium ion binding"/>
    <property type="evidence" value="ECO:0007669"/>
    <property type="project" value="InterPro"/>
</dbReference>
<dbReference type="GO" id="GO:0032469">
    <property type="term" value="P:endoplasmic reticulum calcium ion homeostasis"/>
    <property type="evidence" value="ECO:0007669"/>
    <property type="project" value="InterPro"/>
</dbReference>
<keyword evidence="8" id="KW-1185">Reference proteome</keyword>
<evidence type="ECO:0000256" key="2">
    <source>
        <dbReference type="ARBA" id="ARBA00022692"/>
    </source>
</evidence>
<protein>
    <recommendedName>
        <fullName evidence="9">DUF1682-domain-containing protein</fullName>
    </recommendedName>
</protein>
<organism evidence="7 8">
    <name type="scientific">Ceriporiopsis subvermispora (strain B)</name>
    <name type="common">White-rot fungus</name>
    <name type="synonym">Gelatoporia subvermispora</name>
    <dbReference type="NCBI Taxonomy" id="914234"/>
    <lineage>
        <taxon>Eukaryota</taxon>
        <taxon>Fungi</taxon>
        <taxon>Dikarya</taxon>
        <taxon>Basidiomycota</taxon>
        <taxon>Agaricomycotina</taxon>
        <taxon>Agaricomycetes</taxon>
        <taxon>Polyporales</taxon>
        <taxon>Gelatoporiaceae</taxon>
        <taxon>Gelatoporia</taxon>
    </lineage>
</organism>
<evidence type="ECO:0000313" key="8">
    <source>
        <dbReference type="Proteomes" id="UP000016930"/>
    </source>
</evidence>
<keyword evidence="3 6" id="KW-1133">Transmembrane helix</keyword>
<dbReference type="InterPro" id="IPR012879">
    <property type="entry name" value="CCDC47"/>
</dbReference>
<comment type="subcellular location">
    <subcellularLocation>
        <location evidence="1">Membrane</location>
        <topology evidence="1">Single-pass membrane protein</topology>
    </subcellularLocation>
</comment>
<proteinExistence type="predicted"/>
<gene>
    <name evidence="7" type="ORF">CERSUDRAFT_43927</name>
</gene>
<name>M2QUH2_CERS8</name>
<dbReference type="EMBL" id="KB445792">
    <property type="protein sequence ID" value="EMD40718.1"/>
    <property type="molecule type" value="Genomic_DNA"/>
</dbReference>
<keyword evidence="4 6" id="KW-0472">Membrane</keyword>
<accession>M2QUH2</accession>